<dbReference type="OrthoDB" id="5115201at2"/>
<evidence type="ECO:0000313" key="3">
    <source>
        <dbReference type="Proteomes" id="UP000272503"/>
    </source>
</evidence>
<dbReference type="AlphaFoldDB" id="A0A3L6ZXJ7"/>
<feature type="transmembrane region" description="Helical" evidence="1">
    <location>
        <begin position="23"/>
        <end position="44"/>
    </location>
</feature>
<sequence>MTEPWPAPVFEPIEPPRRRKRGLIVTLGILFALILVAGGTLFALSQGIGSTATLRVTTLNNAHVDETFVLGSCQVPAGGTECMATNRLACTDSGETGGQKCLEIEVPEEKRLRVETALGQDAAWVRDQLGWKEDTFAGGDTDQGSCTIPGEPGQIFRSYPFGSEAEYTITRINVFGLTETSAALHGFRMVGHACGDPEDPDHDHDEDGDEGH</sequence>
<dbReference type="Proteomes" id="UP000272503">
    <property type="component" value="Unassembled WGS sequence"/>
</dbReference>
<proteinExistence type="predicted"/>
<accession>A0A3L6ZXJ7</accession>
<dbReference type="RefSeq" id="WP_121649731.1">
    <property type="nucleotide sequence ID" value="NZ_RCUX01000016.1"/>
</dbReference>
<protein>
    <submittedName>
        <fullName evidence="2">Uncharacterized protein</fullName>
    </submittedName>
</protein>
<name>A0A3L6ZXJ7_9MICO</name>
<keyword evidence="1" id="KW-0472">Membrane</keyword>
<evidence type="ECO:0000313" key="2">
    <source>
        <dbReference type="EMBL" id="RLP72753.1"/>
    </source>
</evidence>
<keyword evidence="3" id="KW-1185">Reference proteome</keyword>
<keyword evidence="1" id="KW-0812">Transmembrane</keyword>
<evidence type="ECO:0000256" key="1">
    <source>
        <dbReference type="SAM" id="Phobius"/>
    </source>
</evidence>
<gene>
    <name evidence="2" type="ORF">D9V32_15000</name>
</gene>
<dbReference type="EMBL" id="RCUX01000016">
    <property type="protein sequence ID" value="RLP72753.1"/>
    <property type="molecule type" value="Genomic_DNA"/>
</dbReference>
<keyword evidence="1" id="KW-1133">Transmembrane helix</keyword>
<reference evidence="2 3" key="1">
    <citation type="submission" date="2018-10" db="EMBL/GenBank/DDBJ databases">
        <authorList>
            <person name="Li J."/>
        </authorList>
    </citation>
    <scope>NUCLEOTIDE SEQUENCE [LARGE SCALE GENOMIC DNA]</scope>
    <source>
        <strain evidence="2 3">IF 016277</strain>
    </source>
</reference>
<organism evidence="2 3">
    <name type="scientific">Mycetocola tolaasinivorans</name>
    <dbReference type="NCBI Taxonomy" id="76635"/>
    <lineage>
        <taxon>Bacteria</taxon>
        <taxon>Bacillati</taxon>
        <taxon>Actinomycetota</taxon>
        <taxon>Actinomycetes</taxon>
        <taxon>Micrococcales</taxon>
        <taxon>Microbacteriaceae</taxon>
        <taxon>Mycetocola</taxon>
    </lineage>
</organism>
<comment type="caution">
    <text evidence="2">The sequence shown here is derived from an EMBL/GenBank/DDBJ whole genome shotgun (WGS) entry which is preliminary data.</text>
</comment>